<evidence type="ECO:0000313" key="3">
    <source>
        <dbReference type="EMBL" id="QDV86745.1"/>
    </source>
</evidence>
<protein>
    <recommendedName>
        <fullName evidence="5">PEP-CTERM protein-sorting domain-containing protein</fullName>
    </recommendedName>
</protein>
<evidence type="ECO:0000313" key="4">
    <source>
        <dbReference type="Proteomes" id="UP000318081"/>
    </source>
</evidence>
<accession>A0ABX5XXJ9</accession>
<dbReference type="Proteomes" id="UP000318081">
    <property type="component" value="Chromosome"/>
</dbReference>
<evidence type="ECO:0000256" key="1">
    <source>
        <dbReference type="SAM" id="Phobius"/>
    </source>
</evidence>
<feature type="transmembrane region" description="Helical" evidence="1">
    <location>
        <begin position="175"/>
        <end position="194"/>
    </location>
</feature>
<sequence length="200" mass="21508">MLRFMLLAAMSCGLAATSVADPVNFYLEEFGDLGTDLSDTHSAPTVLGSLPLGESLVAGFIENAQRSDIDIFTFTVDTNLALDSILLSVDGDRHFLAISEGTQISPTESNTMLTARLISSSQANDNLLTNDDPFAPDTLGISAPLGPGDYTIWLQETQFETFGYAFTFQTSTITAIPEASSGFLLVALGTSLGLRRRRRR</sequence>
<keyword evidence="1" id="KW-1133">Transmembrane helix</keyword>
<reference evidence="3 4" key="1">
    <citation type="submission" date="2019-02" db="EMBL/GenBank/DDBJ databases">
        <title>Deep-cultivation of Planctomycetes and their phenomic and genomic characterization uncovers novel biology.</title>
        <authorList>
            <person name="Wiegand S."/>
            <person name="Jogler M."/>
            <person name="Boedeker C."/>
            <person name="Pinto D."/>
            <person name="Vollmers J."/>
            <person name="Rivas-Marin E."/>
            <person name="Kohn T."/>
            <person name="Peeters S.H."/>
            <person name="Heuer A."/>
            <person name="Rast P."/>
            <person name="Oberbeckmann S."/>
            <person name="Bunk B."/>
            <person name="Jeske O."/>
            <person name="Meyerdierks A."/>
            <person name="Storesund J.E."/>
            <person name="Kallscheuer N."/>
            <person name="Luecker S."/>
            <person name="Lage O.M."/>
            <person name="Pohl T."/>
            <person name="Merkel B.J."/>
            <person name="Hornburger P."/>
            <person name="Mueller R.-W."/>
            <person name="Bruemmer F."/>
            <person name="Labrenz M."/>
            <person name="Spormann A.M."/>
            <person name="Op den Camp H."/>
            <person name="Overmann J."/>
            <person name="Amann R."/>
            <person name="Jetten M.S.M."/>
            <person name="Mascher T."/>
            <person name="Medema M.H."/>
            <person name="Devos D.P."/>
            <person name="Kaster A.-K."/>
            <person name="Ovreas L."/>
            <person name="Rohde M."/>
            <person name="Galperin M.Y."/>
            <person name="Jogler C."/>
        </authorList>
    </citation>
    <scope>NUCLEOTIDE SEQUENCE [LARGE SCALE GENOMIC DNA]</scope>
    <source>
        <strain evidence="3 4">TBK1r</strain>
    </source>
</reference>
<organism evidence="3 4">
    <name type="scientific">Stieleria magnilauensis</name>
    <dbReference type="NCBI Taxonomy" id="2527963"/>
    <lineage>
        <taxon>Bacteria</taxon>
        <taxon>Pseudomonadati</taxon>
        <taxon>Planctomycetota</taxon>
        <taxon>Planctomycetia</taxon>
        <taxon>Pirellulales</taxon>
        <taxon>Pirellulaceae</taxon>
        <taxon>Stieleria</taxon>
    </lineage>
</organism>
<dbReference type="EMBL" id="CP036432">
    <property type="protein sequence ID" value="QDV86745.1"/>
    <property type="molecule type" value="Genomic_DNA"/>
</dbReference>
<proteinExistence type="predicted"/>
<name>A0ABX5XXJ9_9BACT</name>
<evidence type="ECO:0000256" key="2">
    <source>
        <dbReference type="SAM" id="SignalP"/>
    </source>
</evidence>
<keyword evidence="1" id="KW-0472">Membrane</keyword>
<keyword evidence="1" id="KW-0812">Transmembrane</keyword>
<feature type="signal peptide" evidence="2">
    <location>
        <begin position="1"/>
        <end position="20"/>
    </location>
</feature>
<feature type="chain" id="PRO_5047112639" description="PEP-CTERM protein-sorting domain-containing protein" evidence="2">
    <location>
        <begin position="21"/>
        <end position="200"/>
    </location>
</feature>
<keyword evidence="4" id="KW-1185">Reference proteome</keyword>
<keyword evidence="2" id="KW-0732">Signal</keyword>
<gene>
    <name evidence="3" type="ORF">TBK1r_57650</name>
</gene>
<evidence type="ECO:0008006" key="5">
    <source>
        <dbReference type="Google" id="ProtNLM"/>
    </source>
</evidence>